<feature type="transmembrane region" description="Helical" evidence="1">
    <location>
        <begin position="55"/>
        <end position="73"/>
    </location>
</feature>
<reference evidence="2 3" key="1">
    <citation type="submission" date="2015-01" db="EMBL/GenBank/DDBJ databases">
        <title>Paenibacillus swuensis/DY6/whole genome sequencing.</title>
        <authorList>
            <person name="Kim M.K."/>
            <person name="Srinivasan S."/>
            <person name="Lee J.-J."/>
        </authorList>
    </citation>
    <scope>NUCLEOTIDE SEQUENCE [LARGE SCALE GENOMIC DNA]</scope>
    <source>
        <strain evidence="2 3">DY6</strain>
    </source>
</reference>
<keyword evidence="1" id="KW-1133">Transmembrane helix</keyword>
<dbReference type="Proteomes" id="UP000076927">
    <property type="component" value="Chromosome"/>
</dbReference>
<keyword evidence="1" id="KW-0812">Transmembrane</keyword>
<protein>
    <submittedName>
        <fullName evidence="2">Uncharacterized protein</fullName>
    </submittedName>
</protein>
<dbReference type="AlphaFoldDB" id="A0A172TF84"/>
<dbReference type="KEGG" id="pswu:SY83_03980"/>
<organism evidence="2 3">
    <name type="scientific">Paenibacillus swuensis</name>
    <dbReference type="NCBI Taxonomy" id="1178515"/>
    <lineage>
        <taxon>Bacteria</taxon>
        <taxon>Bacillati</taxon>
        <taxon>Bacillota</taxon>
        <taxon>Bacilli</taxon>
        <taxon>Bacillales</taxon>
        <taxon>Paenibacillaceae</taxon>
        <taxon>Paenibacillus</taxon>
    </lineage>
</organism>
<dbReference type="EMBL" id="CP011388">
    <property type="protein sequence ID" value="ANE45596.1"/>
    <property type="molecule type" value="Genomic_DNA"/>
</dbReference>
<evidence type="ECO:0000256" key="1">
    <source>
        <dbReference type="SAM" id="Phobius"/>
    </source>
</evidence>
<name>A0A172TF84_9BACL</name>
<evidence type="ECO:0000313" key="3">
    <source>
        <dbReference type="Proteomes" id="UP000076927"/>
    </source>
</evidence>
<gene>
    <name evidence="2" type="ORF">SY83_03980</name>
</gene>
<proteinExistence type="predicted"/>
<evidence type="ECO:0000313" key="2">
    <source>
        <dbReference type="EMBL" id="ANE45596.1"/>
    </source>
</evidence>
<keyword evidence="1" id="KW-0472">Membrane</keyword>
<dbReference type="RefSeq" id="WP_068604458.1">
    <property type="nucleotide sequence ID" value="NZ_CP011388.1"/>
</dbReference>
<dbReference type="OrthoDB" id="2942371at2"/>
<accession>A0A172TF84</accession>
<keyword evidence="3" id="KW-1185">Reference proteome</keyword>
<dbReference type="STRING" id="1178515.SY83_03980"/>
<sequence length="78" mass="8870">MNKKHMVTTITLIMGASLIFLGAIPSIFAYPYNDGLNSGPSNTWELTLMIAYESWIWFLTIGFVLTIFSLLKLQRLLK</sequence>